<name>F2KNB2_ARCVS</name>
<reference evidence="2 3" key="1">
    <citation type="submission" date="2011-03" db="EMBL/GenBank/DDBJ databases">
        <title>The complete genome of Archaeoglobus veneficus SNP6.</title>
        <authorList>
            <consortium name="US DOE Joint Genome Institute (JGI-PGF)"/>
            <person name="Lucas S."/>
            <person name="Copeland A."/>
            <person name="Lapidus A."/>
            <person name="Bruce D."/>
            <person name="Goodwin L."/>
            <person name="Pitluck S."/>
            <person name="Kyrpides N."/>
            <person name="Mavromatis K."/>
            <person name="Pagani I."/>
            <person name="Ivanova N."/>
            <person name="Mikhailova N."/>
            <person name="Lu M."/>
            <person name="Detter J.C."/>
            <person name="Tapia R."/>
            <person name="Han C."/>
            <person name="Land M."/>
            <person name="Hauser L."/>
            <person name="Markowitz V."/>
            <person name="Cheng J.-F."/>
            <person name="Hugenholtz P."/>
            <person name="Woyke T."/>
            <person name="Wu D."/>
            <person name="Spring S."/>
            <person name="Brambilla E."/>
            <person name="Klenk H.-P."/>
            <person name="Eisen J.A."/>
        </authorList>
    </citation>
    <scope>NUCLEOTIDE SEQUENCE [LARGE SCALE GENOMIC DNA]</scope>
    <source>
        <strain>SNP6</strain>
    </source>
</reference>
<dbReference type="Gene3D" id="3.90.820.10">
    <property type="entry name" value="Structural Genomics, Unknown Function 30-nov-00 1gh9 Mol_id"/>
    <property type="match status" value="1"/>
</dbReference>
<dbReference type="OrthoDB" id="108510at2157"/>
<dbReference type="eggNOG" id="arCOG05509">
    <property type="taxonomic scope" value="Archaea"/>
</dbReference>
<dbReference type="GeneID" id="10394429"/>
<dbReference type="Pfam" id="PF09082">
    <property type="entry name" value="DUF1922"/>
    <property type="match status" value="1"/>
</dbReference>
<dbReference type="InterPro" id="IPR036304">
    <property type="entry name" value="MTH1184"/>
</dbReference>
<dbReference type="EMBL" id="CP002588">
    <property type="protein sequence ID" value="AEA47314.1"/>
    <property type="molecule type" value="Genomic_DNA"/>
</dbReference>
<proteinExistence type="predicted"/>
<dbReference type="RefSeq" id="WP_013683976.1">
    <property type="nucleotide sequence ID" value="NC_015320.1"/>
</dbReference>
<evidence type="ECO:0000259" key="1">
    <source>
        <dbReference type="Pfam" id="PF09082"/>
    </source>
</evidence>
<dbReference type="SUPFAM" id="SSF57821">
    <property type="entry name" value="Hypothetical protein MTH1184"/>
    <property type="match status" value="1"/>
</dbReference>
<gene>
    <name evidence="2" type="ordered locus">Arcve_1308</name>
</gene>
<feature type="domain" description="DUF1922" evidence="1">
    <location>
        <begin position="1"/>
        <end position="56"/>
    </location>
</feature>
<sequence length="72" mass="8477">MFVVFRCRKCGRYLYAKESTKTKMCVCGCRNNLKRVRKLARAETELEAGEIVRRLQGSGTEFDSLDKRLRNW</sequence>
<organism evidence="2 3">
    <name type="scientific">Archaeoglobus veneficus (strain DSM 11195 / SNP6)</name>
    <dbReference type="NCBI Taxonomy" id="693661"/>
    <lineage>
        <taxon>Archaea</taxon>
        <taxon>Methanobacteriati</taxon>
        <taxon>Methanobacteriota</taxon>
        <taxon>Archaeoglobi</taxon>
        <taxon>Archaeoglobales</taxon>
        <taxon>Archaeoglobaceae</taxon>
        <taxon>Archaeoglobus</taxon>
    </lineage>
</organism>
<accession>F2KNB2</accession>
<dbReference type="HOGENOM" id="CLU_187355_0_0_2"/>
<dbReference type="KEGG" id="ave:Arcve_1308"/>
<dbReference type="AlphaFoldDB" id="F2KNB2"/>
<keyword evidence="3" id="KW-1185">Reference proteome</keyword>
<evidence type="ECO:0000313" key="2">
    <source>
        <dbReference type="EMBL" id="AEA47314.1"/>
    </source>
</evidence>
<protein>
    <recommendedName>
        <fullName evidence="1">DUF1922 domain-containing protein</fullName>
    </recommendedName>
</protein>
<evidence type="ECO:0000313" key="3">
    <source>
        <dbReference type="Proteomes" id="UP000008136"/>
    </source>
</evidence>
<dbReference type="InterPro" id="IPR015166">
    <property type="entry name" value="DUF1922"/>
</dbReference>
<dbReference type="Proteomes" id="UP000008136">
    <property type="component" value="Chromosome"/>
</dbReference>